<feature type="compositionally biased region" description="Basic residues" evidence="1">
    <location>
        <begin position="20"/>
        <end position="30"/>
    </location>
</feature>
<comment type="caution">
    <text evidence="2">The sequence shown here is derived from an EMBL/GenBank/DDBJ whole genome shotgun (WGS) entry which is preliminary data.</text>
</comment>
<name>X1CUX6_9ZZZZ</name>
<organism evidence="2">
    <name type="scientific">marine sediment metagenome</name>
    <dbReference type="NCBI Taxonomy" id="412755"/>
    <lineage>
        <taxon>unclassified sequences</taxon>
        <taxon>metagenomes</taxon>
        <taxon>ecological metagenomes</taxon>
    </lineage>
</organism>
<evidence type="ECO:0000256" key="1">
    <source>
        <dbReference type="SAM" id="MobiDB-lite"/>
    </source>
</evidence>
<accession>X1CUX6</accession>
<protein>
    <submittedName>
        <fullName evidence="2">Uncharacterized protein</fullName>
    </submittedName>
</protein>
<feature type="non-terminal residue" evidence="2">
    <location>
        <position position="1"/>
    </location>
</feature>
<feature type="region of interest" description="Disordered" evidence="1">
    <location>
        <begin position="9"/>
        <end position="30"/>
    </location>
</feature>
<dbReference type="EMBL" id="BART01010333">
    <property type="protein sequence ID" value="GAG87956.1"/>
    <property type="molecule type" value="Genomic_DNA"/>
</dbReference>
<evidence type="ECO:0000313" key="2">
    <source>
        <dbReference type="EMBL" id="GAG87956.1"/>
    </source>
</evidence>
<dbReference type="AlphaFoldDB" id="X1CUX6"/>
<proteinExistence type="predicted"/>
<gene>
    <name evidence="2" type="ORF">S01H4_22515</name>
</gene>
<sequence>IESPYIAIKSHHNKNIEKISHRKGKHLRCR</sequence>
<reference evidence="2" key="1">
    <citation type="journal article" date="2014" name="Front. Microbiol.">
        <title>High frequency of phylogenetically diverse reductive dehalogenase-homologous genes in deep subseafloor sedimentary metagenomes.</title>
        <authorList>
            <person name="Kawai M."/>
            <person name="Futagami T."/>
            <person name="Toyoda A."/>
            <person name="Takaki Y."/>
            <person name="Nishi S."/>
            <person name="Hori S."/>
            <person name="Arai W."/>
            <person name="Tsubouchi T."/>
            <person name="Morono Y."/>
            <person name="Uchiyama I."/>
            <person name="Ito T."/>
            <person name="Fujiyama A."/>
            <person name="Inagaki F."/>
            <person name="Takami H."/>
        </authorList>
    </citation>
    <scope>NUCLEOTIDE SEQUENCE</scope>
    <source>
        <strain evidence="2">Expedition CK06-06</strain>
    </source>
</reference>